<name>A0ABU2R7R6_9ACTN</name>
<proteinExistence type="predicted"/>
<protein>
    <submittedName>
        <fullName evidence="2">Uncharacterized protein</fullName>
    </submittedName>
</protein>
<keyword evidence="3" id="KW-1185">Reference proteome</keyword>
<feature type="region of interest" description="Disordered" evidence="1">
    <location>
        <begin position="136"/>
        <end position="210"/>
    </location>
</feature>
<organism evidence="2 3">
    <name type="scientific">Streptomyces evansiae</name>
    <dbReference type="NCBI Taxonomy" id="3075535"/>
    <lineage>
        <taxon>Bacteria</taxon>
        <taxon>Bacillati</taxon>
        <taxon>Actinomycetota</taxon>
        <taxon>Actinomycetes</taxon>
        <taxon>Kitasatosporales</taxon>
        <taxon>Streptomycetaceae</taxon>
        <taxon>Streptomyces</taxon>
    </lineage>
</organism>
<accession>A0ABU2R7R6</accession>
<dbReference type="RefSeq" id="WP_010279028.1">
    <property type="nucleotide sequence ID" value="NZ_JAVRET010000090.1"/>
</dbReference>
<dbReference type="Proteomes" id="UP001183610">
    <property type="component" value="Unassembled WGS sequence"/>
</dbReference>
<evidence type="ECO:0000313" key="3">
    <source>
        <dbReference type="Proteomes" id="UP001183610"/>
    </source>
</evidence>
<comment type="caution">
    <text evidence="2">The sequence shown here is derived from an EMBL/GenBank/DDBJ whole genome shotgun (WGS) entry which is preliminary data.</text>
</comment>
<evidence type="ECO:0000313" key="2">
    <source>
        <dbReference type="EMBL" id="MDT0412660.1"/>
    </source>
</evidence>
<sequence length="223" mass="23737">MNRSETSHGDGNGYFRGDSFSQAELSSLPSECIIPWERNTGWLAEGFVIFKWYVDANGDGSWLVCDRTDQWYFNSEPASTLRLIGRGAASESVCGAGYYGLGNYAGMKDSNAWYGWDVIMYSGYHLLPDYSLKSTSAPDKAPPGVNEDGLGLPGSLPEKMPVADGNGKPAHDGSGAPVTTQVMPDTPAGAAAKSAASGNRTFTTDENGATTEEIEITLDGLLK</sequence>
<dbReference type="EMBL" id="JAVRET010000090">
    <property type="protein sequence ID" value="MDT0412660.1"/>
    <property type="molecule type" value="Genomic_DNA"/>
</dbReference>
<gene>
    <name evidence="2" type="ORF">RM698_26880</name>
</gene>
<feature type="compositionally biased region" description="Polar residues" evidence="1">
    <location>
        <begin position="199"/>
        <end position="210"/>
    </location>
</feature>
<feature type="compositionally biased region" description="Low complexity" evidence="1">
    <location>
        <begin position="188"/>
        <end position="198"/>
    </location>
</feature>
<reference evidence="3" key="1">
    <citation type="submission" date="2023-07" db="EMBL/GenBank/DDBJ databases">
        <title>30 novel species of actinomycetes from the DSMZ collection.</title>
        <authorList>
            <person name="Nouioui I."/>
        </authorList>
    </citation>
    <scope>NUCLEOTIDE SEQUENCE [LARGE SCALE GENOMIC DNA]</scope>
    <source>
        <strain evidence="3">DSM 41979</strain>
    </source>
</reference>
<evidence type="ECO:0000256" key="1">
    <source>
        <dbReference type="SAM" id="MobiDB-lite"/>
    </source>
</evidence>